<feature type="transmembrane region" description="Helical" evidence="9">
    <location>
        <begin position="155"/>
        <end position="179"/>
    </location>
</feature>
<reference evidence="11 12" key="2">
    <citation type="submission" date="2018-03" db="EMBL/GenBank/DDBJ databases">
        <authorList>
            <person name="Keele B.F."/>
        </authorList>
    </citation>
    <scope>NUCLEOTIDE SEQUENCE [LARGE SCALE GENOMIC DNA]</scope>
    <source>
        <strain evidence="11 12">D13</strain>
    </source>
</reference>
<gene>
    <name evidence="11" type="primary">cysT</name>
    <name evidence="11" type="ORF">C7S18_23275</name>
</gene>
<evidence type="ECO:0000256" key="6">
    <source>
        <dbReference type="ARBA" id="ARBA00023032"/>
    </source>
</evidence>
<dbReference type="NCBIfam" id="TIGR02139">
    <property type="entry name" value="permease_CysT"/>
    <property type="match status" value="1"/>
</dbReference>
<evidence type="ECO:0000256" key="5">
    <source>
        <dbReference type="ARBA" id="ARBA00022989"/>
    </source>
</evidence>
<comment type="similarity">
    <text evidence="9">Belongs to the binding-protein-dependent transport system permease family. CysTW subfamily.</text>
</comment>
<evidence type="ECO:0000256" key="1">
    <source>
        <dbReference type="ARBA" id="ARBA00004651"/>
    </source>
</evidence>
<proteinExistence type="inferred from homology"/>
<dbReference type="NCBIfam" id="TIGR00969">
    <property type="entry name" value="3a0106s02"/>
    <property type="match status" value="1"/>
</dbReference>
<dbReference type="InterPro" id="IPR000515">
    <property type="entry name" value="MetI-like"/>
</dbReference>
<dbReference type="AlphaFoldDB" id="A0A2P1PYK0"/>
<dbReference type="InterPro" id="IPR005667">
    <property type="entry name" value="Sulph_transpt2"/>
</dbReference>
<evidence type="ECO:0000256" key="2">
    <source>
        <dbReference type="ARBA" id="ARBA00011779"/>
    </source>
</evidence>
<evidence type="ECO:0000256" key="9">
    <source>
        <dbReference type="RuleBase" id="RU366001"/>
    </source>
</evidence>
<dbReference type="OrthoDB" id="9774448at2"/>
<feature type="transmembrane region" description="Helical" evidence="9">
    <location>
        <begin position="263"/>
        <end position="289"/>
    </location>
</feature>
<dbReference type="CDD" id="cd06261">
    <property type="entry name" value="TM_PBP2"/>
    <property type="match status" value="1"/>
</dbReference>
<evidence type="ECO:0000256" key="7">
    <source>
        <dbReference type="ARBA" id="ARBA00023136"/>
    </source>
</evidence>
<accession>A0A2P1PYK0</accession>
<keyword evidence="5 9" id="KW-1133">Transmembrane helix</keyword>
<sequence>MAAVSIKSLPNPSLAEQASRVPGRTRRFSAGPLPGFGLSLGWTLTWLSLLVLLPLAALLIGALGLSVQEWVGIVRDARVQHALGLSFLTALIAALINVPIGLLISWVLVRYRFPGRLLVEALVDLPFALPTAVAGIALTALYAPTGWLGEPLSQLGVQIAYTPLGIVMALIFVGLPFTIRTVQPVLEQLSREHEEAAATLGASRWQTVRKVLLPQLRPALLTGFTLAFARGVGEYGSVIFIAGNLPKVSEIAPLLIVIKLEEFNYQGAMAIAVLMLLGSFVALFLLNLLHKRWSRGLVN</sequence>
<keyword evidence="3 9" id="KW-0813">Transport</keyword>
<dbReference type="KEGG" id="xba:C7S18_23275"/>
<keyword evidence="12" id="KW-1185">Reference proteome</keyword>
<evidence type="ECO:0000256" key="8">
    <source>
        <dbReference type="ARBA" id="ARBA00025323"/>
    </source>
</evidence>
<comment type="subunit">
    <text evidence="2">The complex is composed of two ATP-binding proteins (CysA), two transmembrane proteins (CysT and CysW) and a solute-binding protein (CysP).</text>
</comment>
<feature type="domain" description="ABC transmembrane type-1" evidence="10">
    <location>
        <begin position="83"/>
        <end position="286"/>
    </location>
</feature>
<name>A0A2P1PYK0_9GAMM</name>
<feature type="transmembrane region" description="Helical" evidence="9">
    <location>
        <begin position="36"/>
        <end position="65"/>
    </location>
</feature>
<dbReference type="GO" id="GO:0015419">
    <property type="term" value="F:ABC-type sulfate transporter activity"/>
    <property type="evidence" value="ECO:0007669"/>
    <property type="project" value="UniProtKB-UniRule"/>
</dbReference>
<dbReference type="FunFam" id="1.10.3720.10:FF:000004">
    <property type="entry name" value="Sulfate transport system permease protein CysT"/>
    <property type="match status" value="1"/>
</dbReference>
<protein>
    <recommendedName>
        <fullName evidence="9">Sulfate transport system permease protein CysT</fullName>
    </recommendedName>
</protein>
<comment type="caution">
    <text evidence="9">Lacks conserved residue(s) required for the propagation of feature annotation.</text>
</comment>
<comment type="function">
    <text evidence="9">Part of the ABC transporter complex (TC 3.A.1.6.1) involved in sulfate/thiosulfate import.</text>
</comment>
<reference evidence="11 12" key="1">
    <citation type="submission" date="2018-03" db="EMBL/GenBank/DDBJ databases">
        <title>Ahniella affigens gen. nov., sp. nov., a gammaproteobacterium isolated from sandy soil near a stream.</title>
        <authorList>
            <person name="Ko Y."/>
            <person name="Kim J.-H."/>
        </authorList>
    </citation>
    <scope>NUCLEOTIDE SEQUENCE [LARGE SCALE GENOMIC DNA]</scope>
    <source>
        <strain evidence="11 12">D13</strain>
    </source>
</reference>
<comment type="function">
    <text evidence="8">Part of the ABC transporter complex CysAWTP (TC 3.A.1.6.1) involved in sulfate/thiosulfate import. Probably responsible for the translocation of the substrate across the membrane.</text>
</comment>
<organism evidence="11 12">
    <name type="scientific">Ahniella affigens</name>
    <dbReference type="NCBI Taxonomy" id="2021234"/>
    <lineage>
        <taxon>Bacteria</taxon>
        <taxon>Pseudomonadati</taxon>
        <taxon>Pseudomonadota</taxon>
        <taxon>Gammaproteobacteria</taxon>
        <taxon>Lysobacterales</taxon>
        <taxon>Rhodanobacteraceae</taxon>
        <taxon>Ahniella</taxon>
    </lineage>
</organism>
<evidence type="ECO:0000313" key="12">
    <source>
        <dbReference type="Proteomes" id="UP000241074"/>
    </source>
</evidence>
<dbReference type="PROSITE" id="PS50928">
    <property type="entry name" value="ABC_TM1"/>
    <property type="match status" value="1"/>
</dbReference>
<dbReference type="Proteomes" id="UP000241074">
    <property type="component" value="Chromosome"/>
</dbReference>
<keyword evidence="6 9" id="KW-0764">Sulfate transport</keyword>
<dbReference type="EMBL" id="CP027860">
    <property type="protein sequence ID" value="AVP99916.1"/>
    <property type="molecule type" value="Genomic_DNA"/>
</dbReference>
<feature type="transmembrane region" description="Helical" evidence="9">
    <location>
        <begin position="85"/>
        <end position="109"/>
    </location>
</feature>
<evidence type="ECO:0000256" key="3">
    <source>
        <dbReference type="ARBA" id="ARBA00022448"/>
    </source>
</evidence>
<dbReference type="GO" id="GO:0005886">
    <property type="term" value="C:plasma membrane"/>
    <property type="evidence" value="ECO:0007669"/>
    <property type="project" value="UniProtKB-SubCell"/>
</dbReference>
<keyword evidence="7 9" id="KW-0472">Membrane</keyword>
<keyword evidence="4 9" id="KW-0812">Transmembrane</keyword>
<evidence type="ECO:0000313" key="11">
    <source>
        <dbReference type="EMBL" id="AVP99916.1"/>
    </source>
</evidence>
<dbReference type="InterPro" id="IPR011865">
    <property type="entry name" value="CysT_permease"/>
</dbReference>
<dbReference type="Gene3D" id="1.10.3720.10">
    <property type="entry name" value="MetI-like"/>
    <property type="match status" value="1"/>
</dbReference>
<comment type="subcellular location">
    <subcellularLocation>
        <location evidence="1">Cell membrane</location>
        <topology evidence="1">Multi-pass membrane protein</topology>
    </subcellularLocation>
</comment>
<dbReference type="PANTHER" id="PTHR30406:SF8">
    <property type="entry name" value="SULFATE TRANSPORT SYSTEM PERMEASE PROTEIN CYST"/>
    <property type="match status" value="1"/>
</dbReference>
<dbReference type="InterPro" id="IPR035906">
    <property type="entry name" value="MetI-like_sf"/>
</dbReference>
<feature type="transmembrane region" description="Helical" evidence="9">
    <location>
        <begin position="121"/>
        <end position="143"/>
    </location>
</feature>
<dbReference type="SUPFAM" id="SSF161098">
    <property type="entry name" value="MetI-like"/>
    <property type="match status" value="1"/>
</dbReference>
<dbReference type="Pfam" id="PF00528">
    <property type="entry name" value="BPD_transp_1"/>
    <property type="match status" value="1"/>
</dbReference>
<evidence type="ECO:0000259" key="10">
    <source>
        <dbReference type="PROSITE" id="PS50928"/>
    </source>
</evidence>
<dbReference type="PANTHER" id="PTHR30406">
    <property type="entry name" value="SULFATE TRANSPORT SYSTEM PERMEASE PROTEIN"/>
    <property type="match status" value="1"/>
</dbReference>
<evidence type="ECO:0000256" key="4">
    <source>
        <dbReference type="ARBA" id="ARBA00022692"/>
    </source>
</evidence>